<name>A0ABU8FH32_9BACI</name>
<dbReference type="Pfam" id="PF13730">
    <property type="entry name" value="HTH_36"/>
    <property type="match status" value="1"/>
</dbReference>
<dbReference type="Proteomes" id="UP001372526">
    <property type="component" value="Unassembled WGS sequence"/>
</dbReference>
<dbReference type="RefSeq" id="WP_336472608.1">
    <property type="nucleotide sequence ID" value="NZ_JBAWSX010000006.1"/>
</dbReference>
<evidence type="ECO:0000313" key="1">
    <source>
        <dbReference type="EMBL" id="MEI4801992.1"/>
    </source>
</evidence>
<gene>
    <name evidence="1" type="ORF">WAZ07_11770</name>
</gene>
<proteinExistence type="predicted"/>
<comment type="caution">
    <text evidence="1">The sequence shown here is derived from an EMBL/GenBank/DDBJ whole genome shotgun (WGS) entry which is preliminary data.</text>
</comment>
<keyword evidence="2" id="KW-1185">Reference proteome</keyword>
<protein>
    <submittedName>
        <fullName evidence="1">Helix-turn-helix domain-containing protein</fullName>
    </submittedName>
</protein>
<sequence>MSNKFSHLATEATQRKEYAMSPGNGLTGNAPIPHDLWRRIIPIVREYDKANVSIAQLYSYLLAYVNGNKENNRYMSAFPSVDKIAEETGIGRNRIAKLSNVLVAGGLIKTAYDYMTNKRDELYFSMYYSSLTEDEIRRNLDELYC</sequence>
<reference evidence="1 2" key="1">
    <citation type="submission" date="2024-01" db="EMBL/GenBank/DDBJ databases">
        <title>Seven novel Bacillus-like species.</title>
        <authorList>
            <person name="Liu G."/>
        </authorList>
    </citation>
    <scope>NUCLEOTIDE SEQUENCE [LARGE SCALE GENOMIC DNA]</scope>
    <source>
        <strain evidence="1 2">FJAT-51639</strain>
    </source>
</reference>
<dbReference type="EMBL" id="JBAWSX010000006">
    <property type="protein sequence ID" value="MEI4801992.1"/>
    <property type="molecule type" value="Genomic_DNA"/>
</dbReference>
<organism evidence="1 2">
    <name type="scientific">Bacillus bruguierae</name>
    <dbReference type="NCBI Taxonomy" id="3127667"/>
    <lineage>
        <taxon>Bacteria</taxon>
        <taxon>Bacillati</taxon>
        <taxon>Bacillota</taxon>
        <taxon>Bacilli</taxon>
        <taxon>Bacillales</taxon>
        <taxon>Bacillaceae</taxon>
        <taxon>Bacillus</taxon>
    </lineage>
</organism>
<accession>A0ABU8FH32</accession>
<evidence type="ECO:0000313" key="2">
    <source>
        <dbReference type="Proteomes" id="UP001372526"/>
    </source>
</evidence>